<dbReference type="AlphaFoldDB" id="A0AA39UTR9"/>
<feature type="transmembrane region" description="Helical" evidence="2">
    <location>
        <begin position="65"/>
        <end position="85"/>
    </location>
</feature>
<evidence type="ECO:0000256" key="2">
    <source>
        <dbReference type="SAM" id="Phobius"/>
    </source>
</evidence>
<comment type="caution">
    <text evidence="3">The sequence shown here is derived from an EMBL/GenBank/DDBJ whole genome shotgun (WGS) entry which is preliminary data.</text>
</comment>
<evidence type="ECO:0000313" key="3">
    <source>
        <dbReference type="EMBL" id="KAK0502843.1"/>
    </source>
</evidence>
<name>A0AA39UTR9_9AGAR</name>
<dbReference type="EMBL" id="JAUEPU010000004">
    <property type="protein sequence ID" value="KAK0502843.1"/>
    <property type="molecule type" value="Genomic_DNA"/>
</dbReference>
<keyword evidence="2" id="KW-1133">Transmembrane helix</keyword>
<sequence>MSDRSRSQHLDVALSLQEHVQPHADPKACLINNDISTMSTGIGIAISELILIVRTCALYGNGKKVVYGLGTVWTFGGPGIVSYPHFSEMELYIICVYFVRGCLALTGLHLIDTLALTLGNVLVILLAPGDMLDLLDTYSCPTYSKTCHALTTLTKQIDACLSQYNVLSVTARTSSDGDEPKLPWPWHTKNSKSNG</sequence>
<keyword evidence="4" id="KW-1185">Reference proteome</keyword>
<reference evidence="3" key="1">
    <citation type="submission" date="2023-06" db="EMBL/GenBank/DDBJ databases">
        <authorList>
            <consortium name="Lawrence Berkeley National Laboratory"/>
            <person name="Ahrendt S."/>
            <person name="Sahu N."/>
            <person name="Indic B."/>
            <person name="Wong-Bajracharya J."/>
            <person name="Merenyi Z."/>
            <person name="Ke H.-M."/>
            <person name="Monk M."/>
            <person name="Kocsube S."/>
            <person name="Drula E."/>
            <person name="Lipzen A."/>
            <person name="Balint B."/>
            <person name="Henrissat B."/>
            <person name="Andreopoulos B."/>
            <person name="Martin F.M."/>
            <person name="Harder C.B."/>
            <person name="Rigling D."/>
            <person name="Ford K.L."/>
            <person name="Foster G.D."/>
            <person name="Pangilinan J."/>
            <person name="Papanicolaou A."/>
            <person name="Barry K."/>
            <person name="LaButti K."/>
            <person name="Viragh M."/>
            <person name="Koriabine M."/>
            <person name="Yan M."/>
            <person name="Riley R."/>
            <person name="Champramary S."/>
            <person name="Plett K.L."/>
            <person name="Tsai I.J."/>
            <person name="Slot J."/>
            <person name="Sipos G."/>
            <person name="Plett J."/>
            <person name="Nagy L.G."/>
            <person name="Grigoriev I.V."/>
        </authorList>
    </citation>
    <scope>NUCLEOTIDE SEQUENCE</scope>
    <source>
        <strain evidence="3">HWK02</strain>
    </source>
</reference>
<feature type="region of interest" description="Disordered" evidence="1">
    <location>
        <begin position="173"/>
        <end position="195"/>
    </location>
</feature>
<protein>
    <submittedName>
        <fullName evidence="3">Uncharacterized protein</fullName>
    </submittedName>
</protein>
<organism evidence="3 4">
    <name type="scientific">Armillaria luteobubalina</name>
    <dbReference type="NCBI Taxonomy" id="153913"/>
    <lineage>
        <taxon>Eukaryota</taxon>
        <taxon>Fungi</taxon>
        <taxon>Dikarya</taxon>
        <taxon>Basidiomycota</taxon>
        <taxon>Agaricomycotina</taxon>
        <taxon>Agaricomycetes</taxon>
        <taxon>Agaricomycetidae</taxon>
        <taxon>Agaricales</taxon>
        <taxon>Marasmiineae</taxon>
        <taxon>Physalacriaceae</taxon>
        <taxon>Armillaria</taxon>
    </lineage>
</organism>
<dbReference type="Proteomes" id="UP001175228">
    <property type="component" value="Unassembled WGS sequence"/>
</dbReference>
<gene>
    <name evidence="3" type="ORF">EDD18DRAFT_1345686</name>
</gene>
<evidence type="ECO:0000313" key="4">
    <source>
        <dbReference type="Proteomes" id="UP001175228"/>
    </source>
</evidence>
<evidence type="ECO:0000256" key="1">
    <source>
        <dbReference type="SAM" id="MobiDB-lite"/>
    </source>
</evidence>
<keyword evidence="2" id="KW-0812">Transmembrane</keyword>
<accession>A0AA39UTR9</accession>
<keyword evidence="2" id="KW-0472">Membrane</keyword>
<proteinExistence type="predicted"/>